<feature type="transmembrane region" description="Helical" evidence="9">
    <location>
        <begin position="297"/>
        <end position="319"/>
    </location>
</feature>
<dbReference type="InterPro" id="IPR050061">
    <property type="entry name" value="MurCDEF_pg_biosynth"/>
</dbReference>
<dbReference type="Pfam" id="PF02875">
    <property type="entry name" value="Mur_ligase_C"/>
    <property type="match status" value="1"/>
</dbReference>
<feature type="domain" description="Mur ligase central" evidence="12">
    <location>
        <begin position="123"/>
        <end position="302"/>
    </location>
</feature>
<evidence type="ECO:0000259" key="11">
    <source>
        <dbReference type="Pfam" id="PF02875"/>
    </source>
</evidence>
<feature type="domain" description="Mur ligase C-terminal" evidence="11">
    <location>
        <begin position="326"/>
        <end position="459"/>
    </location>
</feature>
<evidence type="ECO:0000256" key="1">
    <source>
        <dbReference type="ARBA" id="ARBA00022598"/>
    </source>
</evidence>
<organism evidence="13 14">
    <name type="scientific">Parerythrobacter lacustris</name>
    <dbReference type="NCBI Taxonomy" id="2969984"/>
    <lineage>
        <taxon>Bacteria</taxon>
        <taxon>Pseudomonadati</taxon>
        <taxon>Pseudomonadota</taxon>
        <taxon>Alphaproteobacteria</taxon>
        <taxon>Sphingomonadales</taxon>
        <taxon>Erythrobacteraceae</taxon>
        <taxon>Parerythrobacter</taxon>
    </lineage>
</organism>
<sequence length="475" mass="49871">MSDFPTPDELFARPFFFCGIGGSGMLPLAQILHGRGARVEGSDRSRDQGRTPEKFAALEAAGMGLHPQDGSGIVSPEQILVASAAVEDTVPEVVRATELGCLRMTRAELLSILFNTSGAGIAVAGTSGKSTVTGMLGWIMHAAGRDPTVMNGAVMKNFVGPARPFASALVGGQSIFVSEVDESDGSIALYRPAVGVLLNVSLDHKSMEELRQLFGDYIGRSRIAAINADDPEALQLLPCANEVITFGIAQEKAQIGVVPGSIAESPTRLAALVVDRHDGSEHPLRLAMPGQHNLANALAAIAGAAAAGVPVAVAVKALAGFRGLARRFDIVGTSPSGITVIDDFGHNPEKCAATLRTLKAHPGRVIAFFQPHGYGPLRQMGHELAETFARELGPDDITILCDPVYYGGTVDRSEGSERIVRMIEDAGGLADYVADRSDCGDLIVSIARPGDRIVVMGARDDTLSEFAASILVRLS</sequence>
<reference evidence="13 14" key="1">
    <citation type="submission" date="2022-08" db="EMBL/GenBank/DDBJ databases">
        <title>Polyphasic taxonomy analysis of Qipengyuania sp.RS5-5.</title>
        <authorList>
            <person name="Xamxidin M."/>
            <person name="Wu M."/>
        </authorList>
    </citation>
    <scope>NUCLEOTIDE SEQUENCE [LARGE SCALE GENOMIC DNA]</scope>
    <source>
        <strain evidence="13 14">RS5-5</strain>
    </source>
</reference>
<keyword evidence="9" id="KW-1133">Transmembrane helix</keyword>
<dbReference type="SUPFAM" id="SSF51984">
    <property type="entry name" value="MurCD N-terminal domain"/>
    <property type="match status" value="1"/>
</dbReference>
<dbReference type="Proteomes" id="UP001206067">
    <property type="component" value="Unassembled WGS sequence"/>
</dbReference>
<proteinExistence type="predicted"/>
<protein>
    <submittedName>
        <fullName evidence="13">Mur ligase family protein</fullName>
    </submittedName>
</protein>
<keyword evidence="8" id="KW-0961">Cell wall biogenesis/degradation</keyword>
<evidence type="ECO:0000256" key="9">
    <source>
        <dbReference type="SAM" id="Phobius"/>
    </source>
</evidence>
<keyword evidence="9" id="KW-0472">Membrane</keyword>
<evidence type="ECO:0000256" key="7">
    <source>
        <dbReference type="ARBA" id="ARBA00023306"/>
    </source>
</evidence>
<keyword evidence="14" id="KW-1185">Reference proteome</keyword>
<dbReference type="Gene3D" id="3.40.50.720">
    <property type="entry name" value="NAD(P)-binding Rossmann-like Domain"/>
    <property type="match status" value="1"/>
</dbReference>
<dbReference type="InterPro" id="IPR004101">
    <property type="entry name" value="Mur_ligase_C"/>
</dbReference>
<keyword evidence="1 13" id="KW-0436">Ligase</keyword>
<dbReference type="GO" id="GO:0016874">
    <property type="term" value="F:ligase activity"/>
    <property type="evidence" value="ECO:0007669"/>
    <property type="project" value="UniProtKB-KW"/>
</dbReference>
<accession>A0ABT1XUP7</accession>
<dbReference type="SUPFAM" id="SSF53244">
    <property type="entry name" value="MurD-like peptide ligases, peptide-binding domain"/>
    <property type="match status" value="1"/>
</dbReference>
<evidence type="ECO:0000256" key="6">
    <source>
        <dbReference type="ARBA" id="ARBA00022984"/>
    </source>
</evidence>
<dbReference type="PANTHER" id="PTHR43445">
    <property type="entry name" value="UDP-N-ACETYLMURAMATE--L-ALANINE LIGASE-RELATED"/>
    <property type="match status" value="1"/>
</dbReference>
<gene>
    <name evidence="13" type="ORF">NSO95_11795</name>
</gene>
<dbReference type="PANTHER" id="PTHR43445:SF3">
    <property type="entry name" value="UDP-N-ACETYLMURAMATE--L-ALANINE LIGASE"/>
    <property type="match status" value="1"/>
</dbReference>
<dbReference type="EMBL" id="JANKHH010000006">
    <property type="protein sequence ID" value="MCR2834631.1"/>
    <property type="molecule type" value="Genomic_DNA"/>
</dbReference>
<dbReference type="InterPro" id="IPR013221">
    <property type="entry name" value="Mur_ligase_cen"/>
</dbReference>
<keyword evidence="7" id="KW-0131">Cell cycle</keyword>
<keyword evidence="9" id="KW-0812">Transmembrane</keyword>
<evidence type="ECO:0000256" key="8">
    <source>
        <dbReference type="ARBA" id="ARBA00023316"/>
    </source>
</evidence>
<keyword evidence="4" id="KW-0067">ATP-binding</keyword>
<dbReference type="InterPro" id="IPR036615">
    <property type="entry name" value="Mur_ligase_C_dom_sf"/>
</dbReference>
<comment type="caution">
    <text evidence="13">The sequence shown here is derived from an EMBL/GenBank/DDBJ whole genome shotgun (WGS) entry which is preliminary data.</text>
</comment>
<evidence type="ECO:0000256" key="5">
    <source>
        <dbReference type="ARBA" id="ARBA00022960"/>
    </source>
</evidence>
<keyword evidence="2" id="KW-0132">Cell division</keyword>
<dbReference type="Pfam" id="PF01225">
    <property type="entry name" value="Mur_ligase"/>
    <property type="match status" value="1"/>
</dbReference>
<evidence type="ECO:0000256" key="3">
    <source>
        <dbReference type="ARBA" id="ARBA00022741"/>
    </source>
</evidence>
<dbReference type="Gene3D" id="3.90.190.20">
    <property type="entry name" value="Mur ligase, C-terminal domain"/>
    <property type="match status" value="1"/>
</dbReference>
<dbReference type="InterPro" id="IPR036565">
    <property type="entry name" value="Mur-like_cat_sf"/>
</dbReference>
<evidence type="ECO:0000259" key="12">
    <source>
        <dbReference type="Pfam" id="PF08245"/>
    </source>
</evidence>
<dbReference type="Pfam" id="PF08245">
    <property type="entry name" value="Mur_ligase_M"/>
    <property type="match status" value="1"/>
</dbReference>
<dbReference type="Gene3D" id="3.40.1190.10">
    <property type="entry name" value="Mur-like, catalytic domain"/>
    <property type="match status" value="1"/>
</dbReference>
<dbReference type="SUPFAM" id="SSF53623">
    <property type="entry name" value="MurD-like peptide ligases, catalytic domain"/>
    <property type="match status" value="1"/>
</dbReference>
<evidence type="ECO:0000313" key="13">
    <source>
        <dbReference type="EMBL" id="MCR2834631.1"/>
    </source>
</evidence>
<feature type="domain" description="Mur ligase N-terminal catalytic" evidence="10">
    <location>
        <begin position="17"/>
        <end position="115"/>
    </location>
</feature>
<keyword evidence="3" id="KW-0547">Nucleotide-binding</keyword>
<evidence type="ECO:0000313" key="14">
    <source>
        <dbReference type="Proteomes" id="UP001206067"/>
    </source>
</evidence>
<keyword evidence="5" id="KW-0133">Cell shape</keyword>
<dbReference type="InterPro" id="IPR000713">
    <property type="entry name" value="Mur_ligase_N"/>
</dbReference>
<keyword evidence="6" id="KW-0573">Peptidoglycan synthesis</keyword>
<evidence type="ECO:0000256" key="2">
    <source>
        <dbReference type="ARBA" id="ARBA00022618"/>
    </source>
</evidence>
<evidence type="ECO:0000256" key="4">
    <source>
        <dbReference type="ARBA" id="ARBA00022840"/>
    </source>
</evidence>
<evidence type="ECO:0000259" key="10">
    <source>
        <dbReference type="Pfam" id="PF01225"/>
    </source>
</evidence>
<name>A0ABT1XUP7_9SPHN</name>
<dbReference type="RefSeq" id="WP_257596466.1">
    <property type="nucleotide sequence ID" value="NZ_JANKHH010000006.1"/>
</dbReference>